<evidence type="ECO:0000313" key="4">
    <source>
        <dbReference type="Proteomes" id="UP000317650"/>
    </source>
</evidence>
<feature type="compositionally biased region" description="Low complexity" evidence="1">
    <location>
        <begin position="27"/>
        <end position="36"/>
    </location>
</feature>
<dbReference type="PANTHER" id="PTHR42841">
    <property type="entry name" value="AMINE OXIDASE"/>
    <property type="match status" value="1"/>
</dbReference>
<feature type="region of interest" description="Disordered" evidence="1">
    <location>
        <begin position="1"/>
        <end position="36"/>
    </location>
</feature>
<protein>
    <recommendedName>
        <fullName evidence="2">Amine oxidase domain-containing protein</fullName>
    </recommendedName>
</protein>
<feature type="domain" description="Amine oxidase" evidence="2">
    <location>
        <begin position="51"/>
        <end position="459"/>
    </location>
</feature>
<evidence type="ECO:0000259" key="2">
    <source>
        <dbReference type="Pfam" id="PF01593"/>
    </source>
</evidence>
<reference evidence="3 4" key="1">
    <citation type="journal article" date="2019" name="Nat. Plants">
        <title>Genome sequencing of Musa balbisiana reveals subgenome evolution and function divergence in polyploid bananas.</title>
        <authorList>
            <person name="Yao X."/>
        </authorList>
    </citation>
    <scope>NUCLEOTIDE SEQUENCE [LARGE SCALE GENOMIC DNA]</scope>
    <source>
        <strain evidence="4">cv. DH-PKW</strain>
        <tissue evidence="3">Leaves</tissue>
    </source>
</reference>
<accession>A0A4S8JL87</accession>
<feature type="compositionally biased region" description="Pro residues" evidence="1">
    <location>
        <begin position="9"/>
        <end position="26"/>
    </location>
</feature>
<dbReference type="Gene3D" id="3.90.660.20">
    <property type="entry name" value="Protoporphyrinogen oxidase, mitochondrial, domain 2"/>
    <property type="match status" value="1"/>
</dbReference>
<dbReference type="Gene3D" id="1.10.3110.10">
    <property type="entry name" value="protoporphyrinogen ix oxidase, domain 3"/>
    <property type="match status" value="1"/>
</dbReference>
<dbReference type="Proteomes" id="UP000317650">
    <property type="component" value="Chromosome 1"/>
</dbReference>
<comment type="caution">
    <text evidence="3">The sequence shown here is derived from an EMBL/GenBank/DDBJ whole genome shotgun (WGS) entry which is preliminary data.</text>
</comment>
<gene>
    <name evidence="3" type="ORF">C4D60_Mb01t10320</name>
</gene>
<dbReference type="InterPro" id="IPR002937">
    <property type="entry name" value="Amino_oxidase"/>
</dbReference>
<dbReference type="EMBL" id="PYDT01000004">
    <property type="protein sequence ID" value="THU62928.1"/>
    <property type="molecule type" value="Genomic_DNA"/>
</dbReference>
<dbReference type="STRING" id="52838.A0A4S8JL87"/>
<sequence length="467" mass="49383">MKTLLLSPLPSPPFAPPKTPHAPLSPSPHALSSSAVTPSSPSTAVVIGAGLSGLAAATHLASASVPFVLLEASDAVGGRVRTDSLNGFLLDRGFQIFLTAYPEASRLLHYPSLRLRPFYPGALVFHDGRLHRVADPFRLPLSGLASLLNPIGSIPDKLLVGLARLAAASRSDADLLSAPETTIAQRLGAAGFSPSIVERFLRPFLAGIFFDPDLATSSRLFDFIFKCLALGDNTLPSAGIGAIPEQLAARLPPGSLRLRSRVAAVDPGGASVTLEYGEVVSADLGVIVAVEQPEAERLVPQFLPPGKDKTGAIRSTVCLYFSADRAPVTEPILILNGSGEGIVNNMFFASNVAPSYAPEGKTLVSVSLVGAFPERSDDELAAEVVRELAGWFRPQEVSAWRHLRTYRIGFAQPDQTPPTNMTAREPRVGAGLYLCGDHWSSATFDGALMSGRKAAEALLRDRGMVQA</sequence>
<name>A0A4S8JL87_MUSBA</name>
<dbReference type="InterPro" id="IPR036188">
    <property type="entry name" value="FAD/NAD-bd_sf"/>
</dbReference>
<dbReference type="Gene3D" id="3.50.50.60">
    <property type="entry name" value="FAD/NAD(P)-binding domain"/>
    <property type="match status" value="1"/>
</dbReference>
<evidence type="ECO:0000313" key="3">
    <source>
        <dbReference type="EMBL" id="THU62928.1"/>
    </source>
</evidence>
<keyword evidence="4" id="KW-1185">Reference proteome</keyword>
<dbReference type="Pfam" id="PF01593">
    <property type="entry name" value="Amino_oxidase"/>
    <property type="match status" value="1"/>
</dbReference>
<dbReference type="GO" id="GO:0016491">
    <property type="term" value="F:oxidoreductase activity"/>
    <property type="evidence" value="ECO:0007669"/>
    <property type="project" value="InterPro"/>
</dbReference>
<organism evidence="3 4">
    <name type="scientific">Musa balbisiana</name>
    <name type="common">Banana</name>
    <dbReference type="NCBI Taxonomy" id="52838"/>
    <lineage>
        <taxon>Eukaryota</taxon>
        <taxon>Viridiplantae</taxon>
        <taxon>Streptophyta</taxon>
        <taxon>Embryophyta</taxon>
        <taxon>Tracheophyta</taxon>
        <taxon>Spermatophyta</taxon>
        <taxon>Magnoliopsida</taxon>
        <taxon>Liliopsida</taxon>
        <taxon>Zingiberales</taxon>
        <taxon>Musaceae</taxon>
        <taxon>Musa</taxon>
    </lineage>
</organism>
<proteinExistence type="predicted"/>
<dbReference type="SUPFAM" id="SSF51905">
    <property type="entry name" value="FAD/NAD(P)-binding domain"/>
    <property type="match status" value="1"/>
</dbReference>
<dbReference type="AlphaFoldDB" id="A0A4S8JL87"/>
<evidence type="ECO:0000256" key="1">
    <source>
        <dbReference type="SAM" id="MobiDB-lite"/>
    </source>
</evidence>